<sequence length="364" mass="39606">MPSLSFPSPSSSSSAPSPSPNSRSFIERFREVSALYHCRAEAFRLTLQPTSHARRRAALLNLQVDTNKAVKCDQRQVSNVPLPIIDTEPSPPPVAAFPELQWVHEEGQSVPLSVGSSSSASSSTEDEDEDGERDMDLETTDLSSSDASPLVEEWDMEAITAAHAAAAAAIQRPSNRPTLRCVIPSVPTIIYPSQGHQYAQEPQVEEENLRSYFSPDSEWSAITLTSEKPSFISFDGHRQSIASVLEEFTVGPDDELQYPPLNADIGPSAITIAAPHPQRRYLQPGLEVPSEAHRMSWGCGESVSGDISEYEMEEDEYVSSSSSASVSSAYSSSSAATTGSSTSSLYTPVSPSHCYYYRKKVTNY</sequence>
<evidence type="ECO:0000313" key="2">
    <source>
        <dbReference type="EMBL" id="KAJ2931178.1"/>
    </source>
</evidence>
<proteinExistence type="predicted"/>
<feature type="compositionally biased region" description="Acidic residues" evidence="1">
    <location>
        <begin position="124"/>
        <end position="139"/>
    </location>
</feature>
<evidence type="ECO:0000313" key="3">
    <source>
        <dbReference type="Proteomes" id="UP001140091"/>
    </source>
</evidence>
<feature type="region of interest" description="Disordered" evidence="1">
    <location>
        <begin position="1"/>
        <end position="23"/>
    </location>
</feature>
<organism evidence="2 3">
    <name type="scientific">Candolleomyces eurysporus</name>
    <dbReference type="NCBI Taxonomy" id="2828524"/>
    <lineage>
        <taxon>Eukaryota</taxon>
        <taxon>Fungi</taxon>
        <taxon>Dikarya</taxon>
        <taxon>Basidiomycota</taxon>
        <taxon>Agaricomycotina</taxon>
        <taxon>Agaricomycetes</taxon>
        <taxon>Agaricomycetidae</taxon>
        <taxon>Agaricales</taxon>
        <taxon>Agaricineae</taxon>
        <taxon>Psathyrellaceae</taxon>
        <taxon>Candolleomyces</taxon>
    </lineage>
</organism>
<gene>
    <name evidence="2" type="ORF">H1R20_g5913</name>
</gene>
<dbReference type="Proteomes" id="UP001140091">
    <property type="component" value="Unassembled WGS sequence"/>
</dbReference>
<accession>A0A9W8MJC6</accession>
<comment type="caution">
    <text evidence="2">The sequence shown here is derived from an EMBL/GenBank/DDBJ whole genome shotgun (WGS) entry which is preliminary data.</text>
</comment>
<name>A0A9W8MJC6_9AGAR</name>
<dbReference type="AlphaFoldDB" id="A0A9W8MJC6"/>
<dbReference type="EMBL" id="JANBPK010000810">
    <property type="protein sequence ID" value="KAJ2931178.1"/>
    <property type="molecule type" value="Genomic_DNA"/>
</dbReference>
<dbReference type="OrthoDB" id="3034033at2759"/>
<feature type="region of interest" description="Disordered" evidence="1">
    <location>
        <begin position="109"/>
        <end position="148"/>
    </location>
</feature>
<reference evidence="2" key="1">
    <citation type="submission" date="2022-06" db="EMBL/GenBank/DDBJ databases">
        <title>Genome Sequence of Candolleomyces eurysporus.</title>
        <authorList>
            <person name="Buettner E."/>
        </authorList>
    </citation>
    <scope>NUCLEOTIDE SEQUENCE</scope>
    <source>
        <strain evidence="2">VTCC 930004</strain>
    </source>
</reference>
<keyword evidence="3" id="KW-1185">Reference proteome</keyword>
<evidence type="ECO:0000256" key="1">
    <source>
        <dbReference type="SAM" id="MobiDB-lite"/>
    </source>
</evidence>
<protein>
    <submittedName>
        <fullName evidence="2">Uncharacterized protein</fullName>
    </submittedName>
</protein>
<feature type="non-terminal residue" evidence="2">
    <location>
        <position position="364"/>
    </location>
</feature>